<dbReference type="OMA" id="RMFRRRN"/>
<dbReference type="EMBL" id="KL967461">
    <property type="protein sequence ID" value="KFK24575.1"/>
    <property type="molecule type" value="Genomic_DNA"/>
</dbReference>
<protein>
    <submittedName>
        <fullName evidence="1">Uncharacterized protein</fullName>
    </submittedName>
</protein>
<organism evidence="1 2">
    <name type="scientific">Arabis alpina</name>
    <name type="common">Alpine rock-cress</name>
    <dbReference type="NCBI Taxonomy" id="50452"/>
    <lineage>
        <taxon>Eukaryota</taxon>
        <taxon>Viridiplantae</taxon>
        <taxon>Streptophyta</taxon>
        <taxon>Embryophyta</taxon>
        <taxon>Tracheophyta</taxon>
        <taxon>Spermatophyta</taxon>
        <taxon>Magnoliopsida</taxon>
        <taxon>eudicotyledons</taxon>
        <taxon>Gunneridae</taxon>
        <taxon>Pentapetalae</taxon>
        <taxon>rosids</taxon>
        <taxon>malvids</taxon>
        <taxon>Brassicales</taxon>
        <taxon>Brassicaceae</taxon>
        <taxon>Arabideae</taxon>
        <taxon>Arabis</taxon>
    </lineage>
</organism>
<accession>A0A087G3X3</accession>
<gene>
    <name evidence="1" type="ORF">AALP_AAs45078U000200</name>
</gene>
<dbReference type="Gramene" id="KFK24575">
    <property type="protein sequence ID" value="KFK24575"/>
    <property type="gene ID" value="AALP_AAs45078U000200"/>
</dbReference>
<dbReference type="AlphaFoldDB" id="A0A087G3X3"/>
<name>A0A087G3X3_ARAAL</name>
<sequence>MKGKVIEATNVQEAYDLLEDQPVGAKLHVFRPQLDLDLQHDGIYCGGSGEVCCYVGLRDGIIVGVEKIQGKSIATVKLWYKNEFRFVKVAMSRMFRRRNIQPTILLVDFCVPPFSAN</sequence>
<evidence type="ECO:0000313" key="1">
    <source>
        <dbReference type="EMBL" id="KFK24575.1"/>
    </source>
</evidence>
<proteinExistence type="predicted"/>
<dbReference type="OrthoDB" id="1042261at2759"/>
<evidence type="ECO:0000313" key="2">
    <source>
        <dbReference type="Proteomes" id="UP000029120"/>
    </source>
</evidence>
<dbReference type="Proteomes" id="UP000029120">
    <property type="component" value="Unassembled WGS sequence"/>
</dbReference>
<keyword evidence="2" id="KW-1185">Reference proteome</keyword>
<reference evidence="2" key="1">
    <citation type="journal article" date="2015" name="Nat. Plants">
        <title>Genome expansion of Arabis alpina linked with retrotransposition and reduced symmetric DNA methylation.</title>
        <authorList>
            <person name="Willing E.M."/>
            <person name="Rawat V."/>
            <person name="Mandakova T."/>
            <person name="Maumus F."/>
            <person name="James G.V."/>
            <person name="Nordstroem K.J."/>
            <person name="Becker C."/>
            <person name="Warthmann N."/>
            <person name="Chica C."/>
            <person name="Szarzynska B."/>
            <person name="Zytnicki M."/>
            <person name="Albani M.C."/>
            <person name="Kiefer C."/>
            <person name="Bergonzi S."/>
            <person name="Castaings L."/>
            <person name="Mateos J.L."/>
            <person name="Berns M.C."/>
            <person name="Bujdoso N."/>
            <person name="Piofczyk T."/>
            <person name="de Lorenzo L."/>
            <person name="Barrero-Sicilia C."/>
            <person name="Mateos I."/>
            <person name="Piednoel M."/>
            <person name="Hagmann J."/>
            <person name="Chen-Min-Tao R."/>
            <person name="Iglesias-Fernandez R."/>
            <person name="Schuster S.C."/>
            <person name="Alonso-Blanco C."/>
            <person name="Roudier F."/>
            <person name="Carbonero P."/>
            <person name="Paz-Ares J."/>
            <person name="Davis S.J."/>
            <person name="Pecinka A."/>
            <person name="Quesneville H."/>
            <person name="Colot V."/>
            <person name="Lysak M.A."/>
            <person name="Weigel D."/>
            <person name="Coupland G."/>
            <person name="Schneeberger K."/>
        </authorList>
    </citation>
    <scope>NUCLEOTIDE SEQUENCE [LARGE SCALE GENOMIC DNA]</scope>
    <source>
        <strain evidence="2">cv. Pajares</strain>
    </source>
</reference>